<evidence type="ECO:0000313" key="1">
    <source>
        <dbReference type="EMBL" id="MBI6548446.1"/>
    </source>
</evidence>
<gene>
    <name evidence="1" type="ORF">H8A87_06860</name>
</gene>
<comment type="caution">
    <text evidence="1">The sequence shown here is derived from an EMBL/GenBank/DDBJ whole genome shotgun (WGS) entry which is preliminary data.</text>
</comment>
<evidence type="ECO:0000313" key="2">
    <source>
        <dbReference type="Proteomes" id="UP000696184"/>
    </source>
</evidence>
<keyword evidence="2" id="KW-1185">Reference proteome</keyword>
<reference evidence="1 2" key="1">
    <citation type="submission" date="2020-08" db="EMBL/GenBank/DDBJ databases">
        <title>Description of Xenorhabdus lircayensis sp. nov., the symbiotic bacterium associated with the entomopathogenic nematode Steirnernema unicornum.</title>
        <authorList>
            <person name="Castaneda-Alvarez C."/>
            <person name="Prodan S."/>
            <person name="Zamorano A."/>
            <person name="San-Blas E."/>
            <person name="Aballay E."/>
        </authorList>
    </citation>
    <scope>NUCLEOTIDE SEQUENCE [LARGE SCALE GENOMIC DNA]</scope>
    <source>
        <strain evidence="1 2">VLS</strain>
    </source>
</reference>
<dbReference type="RefSeq" id="WP_198689238.1">
    <property type="nucleotide sequence ID" value="NZ_CAWPUD010000025.1"/>
</dbReference>
<dbReference type="Proteomes" id="UP000696184">
    <property type="component" value="Unassembled WGS sequence"/>
</dbReference>
<dbReference type="EMBL" id="JACOII010000028">
    <property type="protein sequence ID" value="MBI6548446.1"/>
    <property type="molecule type" value="Genomic_DNA"/>
</dbReference>
<proteinExistence type="predicted"/>
<name>A0ABS0U3I2_9GAMM</name>
<accession>A0ABS0U3I2</accession>
<protein>
    <submittedName>
        <fullName evidence="1">Uncharacterized protein</fullName>
    </submittedName>
</protein>
<sequence length="310" mass="35884">MEKITALIGNGQTHPKFSQSDIPIIRKAVISGNWSSINKGICTLTDLGLRHNGQGLVWLNSGVSVHDAESDTGLTGKDKQSYEYHSEVRTVNQLKSNDYYGFVQLKDIDSYALNIIASISSEYHTRKNGAPLATFALLIDQKQRKQAMDNWILYRNPNQPDKYTILNKQHHNELTKCYQAKGWKCEPLEYLSRLIRNDAEFSRLMRRLGYIKVRTRQITGKINDVWVYRNNEKGIRGVRTKEVNKINRFTPFVQYAKRPVRAFEHIAVDGQWLYVYADHIRFLTKKRHRVEGVRVQGYTAKGIELREVVL</sequence>
<organism evidence="1 2">
    <name type="scientific">Xenorhabdus lircayensis</name>
    <dbReference type="NCBI Taxonomy" id="2763499"/>
    <lineage>
        <taxon>Bacteria</taxon>
        <taxon>Pseudomonadati</taxon>
        <taxon>Pseudomonadota</taxon>
        <taxon>Gammaproteobacteria</taxon>
        <taxon>Enterobacterales</taxon>
        <taxon>Morganellaceae</taxon>
        <taxon>Xenorhabdus</taxon>
    </lineage>
</organism>